<sequence length="187" mass="21107">MIQLTHQRAQDSGLSSDKVIKSPDRTVSYQNNVDNAIGWLGQLNVTPVPWDTWALGANSGFARARKSMMLGTISNMLGLDKEKRITSEGLSQLIGKHDCCDQPQEPFAIEDEQIRDNPATPPAFHLKHDVSWFDTSDIRPFVEILIIGCLRSDFSDFDLMGRVISYAICVKKFLGRFPHTKILFQRL</sequence>
<proteinExistence type="predicted"/>
<name>A0A8H4R8S1_9HELO</name>
<protein>
    <submittedName>
        <fullName evidence="1">Uncharacterized protein</fullName>
    </submittedName>
</protein>
<organism evidence="1 2">
    <name type="scientific">Cudoniella acicularis</name>
    <dbReference type="NCBI Taxonomy" id="354080"/>
    <lineage>
        <taxon>Eukaryota</taxon>
        <taxon>Fungi</taxon>
        <taxon>Dikarya</taxon>
        <taxon>Ascomycota</taxon>
        <taxon>Pezizomycotina</taxon>
        <taxon>Leotiomycetes</taxon>
        <taxon>Helotiales</taxon>
        <taxon>Tricladiaceae</taxon>
        <taxon>Cudoniella</taxon>
    </lineage>
</organism>
<reference evidence="1 2" key="1">
    <citation type="submission" date="2020-03" db="EMBL/GenBank/DDBJ databases">
        <title>Draft Genome Sequence of Cudoniella acicularis.</title>
        <authorList>
            <person name="Buettner E."/>
            <person name="Kellner H."/>
        </authorList>
    </citation>
    <scope>NUCLEOTIDE SEQUENCE [LARGE SCALE GENOMIC DNA]</scope>
    <source>
        <strain evidence="1 2">DSM 108380</strain>
    </source>
</reference>
<evidence type="ECO:0000313" key="1">
    <source>
        <dbReference type="EMBL" id="KAF4624998.1"/>
    </source>
</evidence>
<gene>
    <name evidence="1" type="ORF">G7Y89_g13171</name>
</gene>
<dbReference type="EMBL" id="JAAMPI010001493">
    <property type="protein sequence ID" value="KAF4624998.1"/>
    <property type="molecule type" value="Genomic_DNA"/>
</dbReference>
<accession>A0A8H4R8S1</accession>
<comment type="caution">
    <text evidence="1">The sequence shown here is derived from an EMBL/GenBank/DDBJ whole genome shotgun (WGS) entry which is preliminary data.</text>
</comment>
<dbReference type="Proteomes" id="UP000566819">
    <property type="component" value="Unassembled WGS sequence"/>
</dbReference>
<dbReference type="AlphaFoldDB" id="A0A8H4R8S1"/>
<evidence type="ECO:0000313" key="2">
    <source>
        <dbReference type="Proteomes" id="UP000566819"/>
    </source>
</evidence>
<keyword evidence="2" id="KW-1185">Reference proteome</keyword>